<dbReference type="KEGG" id="dpx:DAPPUDRAFT_240734"/>
<dbReference type="EMBL" id="GL732539">
    <property type="protein sequence ID" value="EFX82529.1"/>
    <property type="molecule type" value="Genomic_DNA"/>
</dbReference>
<dbReference type="Proteomes" id="UP000000305">
    <property type="component" value="Unassembled WGS sequence"/>
</dbReference>
<evidence type="ECO:0000313" key="3">
    <source>
        <dbReference type="EMBL" id="EFX82529.1"/>
    </source>
</evidence>
<sequence length="296" mass="33643">MKFVLGLVFLVSILVAISPQQFHQPRSGQPLWWSQYLQPQTTEAAGLYSDPLDGINTPFFRYSNPIHNIRPTVIYPENEEESYRHQEVLDRKQYHSDQNALIDDQLKRQYLFLIEQLMSGRRQNFPYGNQIRSGGLILRPTTTIPISQMAMPRIKNYGPVRDLLSGNQEPNARFFYLDGSNFLSKTVTVSVTSTCTSISFISCIPLASLDPNAPPVNCRRRRRFAEIDHHADHTDQDDSSSQFPAVNPTAVQTVMPTVEPLLPRDSIPTWSIEMSSSKDEEENHDESSQRSSGNSN</sequence>
<accession>E9GCD5</accession>
<gene>
    <name evidence="3" type="ORF">DAPPUDRAFT_240734</name>
</gene>
<keyword evidence="4" id="KW-1185">Reference proteome</keyword>
<dbReference type="OrthoDB" id="6352409at2759"/>
<keyword evidence="2" id="KW-0732">Signal</keyword>
<evidence type="ECO:0000256" key="1">
    <source>
        <dbReference type="SAM" id="MobiDB-lite"/>
    </source>
</evidence>
<dbReference type="InParanoid" id="E9GCD5"/>
<evidence type="ECO:0000313" key="4">
    <source>
        <dbReference type="Proteomes" id="UP000000305"/>
    </source>
</evidence>
<proteinExistence type="predicted"/>
<reference evidence="3 4" key="1">
    <citation type="journal article" date="2011" name="Science">
        <title>The ecoresponsive genome of Daphnia pulex.</title>
        <authorList>
            <person name="Colbourne J.K."/>
            <person name="Pfrender M.E."/>
            <person name="Gilbert D."/>
            <person name="Thomas W.K."/>
            <person name="Tucker A."/>
            <person name="Oakley T.H."/>
            <person name="Tokishita S."/>
            <person name="Aerts A."/>
            <person name="Arnold G.J."/>
            <person name="Basu M.K."/>
            <person name="Bauer D.J."/>
            <person name="Caceres C.E."/>
            <person name="Carmel L."/>
            <person name="Casola C."/>
            <person name="Choi J.H."/>
            <person name="Detter J.C."/>
            <person name="Dong Q."/>
            <person name="Dusheyko S."/>
            <person name="Eads B.D."/>
            <person name="Frohlich T."/>
            <person name="Geiler-Samerotte K.A."/>
            <person name="Gerlach D."/>
            <person name="Hatcher P."/>
            <person name="Jogdeo S."/>
            <person name="Krijgsveld J."/>
            <person name="Kriventseva E.V."/>
            <person name="Kultz D."/>
            <person name="Laforsch C."/>
            <person name="Lindquist E."/>
            <person name="Lopez J."/>
            <person name="Manak J.R."/>
            <person name="Muller J."/>
            <person name="Pangilinan J."/>
            <person name="Patwardhan R.P."/>
            <person name="Pitluck S."/>
            <person name="Pritham E.J."/>
            <person name="Rechtsteiner A."/>
            <person name="Rho M."/>
            <person name="Rogozin I.B."/>
            <person name="Sakarya O."/>
            <person name="Salamov A."/>
            <person name="Schaack S."/>
            <person name="Shapiro H."/>
            <person name="Shiga Y."/>
            <person name="Skalitzky C."/>
            <person name="Smith Z."/>
            <person name="Souvorov A."/>
            <person name="Sung W."/>
            <person name="Tang Z."/>
            <person name="Tsuchiya D."/>
            <person name="Tu H."/>
            <person name="Vos H."/>
            <person name="Wang M."/>
            <person name="Wolf Y.I."/>
            <person name="Yamagata H."/>
            <person name="Yamada T."/>
            <person name="Ye Y."/>
            <person name="Shaw J.R."/>
            <person name="Andrews J."/>
            <person name="Crease T.J."/>
            <person name="Tang H."/>
            <person name="Lucas S.M."/>
            <person name="Robertson H.M."/>
            <person name="Bork P."/>
            <person name="Koonin E.V."/>
            <person name="Zdobnov E.M."/>
            <person name="Grigoriev I.V."/>
            <person name="Lynch M."/>
            <person name="Boore J.L."/>
        </authorList>
    </citation>
    <scope>NUCLEOTIDE SEQUENCE [LARGE SCALE GENOMIC DNA]</scope>
</reference>
<dbReference type="HOGENOM" id="CLU_062096_0_0_1"/>
<feature type="chain" id="PRO_5003240212" evidence="2">
    <location>
        <begin position="20"/>
        <end position="296"/>
    </location>
</feature>
<feature type="region of interest" description="Disordered" evidence="1">
    <location>
        <begin position="254"/>
        <end position="296"/>
    </location>
</feature>
<feature type="signal peptide" evidence="2">
    <location>
        <begin position="1"/>
        <end position="19"/>
    </location>
</feature>
<evidence type="ECO:0000256" key="2">
    <source>
        <dbReference type="SAM" id="SignalP"/>
    </source>
</evidence>
<name>E9GCD5_DAPPU</name>
<organism evidence="3 4">
    <name type="scientific">Daphnia pulex</name>
    <name type="common">Water flea</name>
    <dbReference type="NCBI Taxonomy" id="6669"/>
    <lineage>
        <taxon>Eukaryota</taxon>
        <taxon>Metazoa</taxon>
        <taxon>Ecdysozoa</taxon>
        <taxon>Arthropoda</taxon>
        <taxon>Crustacea</taxon>
        <taxon>Branchiopoda</taxon>
        <taxon>Diplostraca</taxon>
        <taxon>Cladocera</taxon>
        <taxon>Anomopoda</taxon>
        <taxon>Daphniidae</taxon>
        <taxon>Daphnia</taxon>
    </lineage>
</organism>
<dbReference type="AlphaFoldDB" id="E9GCD5"/>
<protein>
    <submittedName>
        <fullName evidence="3">Uncharacterized protein</fullName>
    </submittedName>
</protein>